<dbReference type="Proteomes" id="UP001162131">
    <property type="component" value="Unassembled WGS sequence"/>
</dbReference>
<comment type="caution">
    <text evidence="3">The sequence shown here is derived from an EMBL/GenBank/DDBJ whole genome shotgun (WGS) entry which is preliminary data.</text>
</comment>
<dbReference type="SUPFAM" id="SSF52799">
    <property type="entry name" value="(Phosphotyrosine protein) phosphatases II"/>
    <property type="match status" value="1"/>
</dbReference>
<evidence type="ECO:0000313" key="4">
    <source>
        <dbReference type="Proteomes" id="UP001162131"/>
    </source>
</evidence>
<accession>A0AAU9I9C6</accession>
<keyword evidence="4" id="KW-1185">Reference proteome</keyword>
<dbReference type="Pfam" id="PF00782">
    <property type="entry name" value="DSPc"/>
    <property type="match status" value="1"/>
</dbReference>
<feature type="domain" description="Tyrosine specific protein phosphatases" evidence="2">
    <location>
        <begin position="64"/>
        <end position="121"/>
    </location>
</feature>
<feature type="domain" description="Tyrosine-protein phosphatase" evidence="1">
    <location>
        <begin position="3"/>
        <end position="144"/>
    </location>
</feature>
<dbReference type="SMART" id="SM00195">
    <property type="entry name" value="DSPc"/>
    <property type="match status" value="1"/>
</dbReference>
<dbReference type="InterPro" id="IPR000340">
    <property type="entry name" value="Dual-sp_phosphatase_cat-dom"/>
</dbReference>
<dbReference type="InterPro" id="IPR020422">
    <property type="entry name" value="TYR_PHOSPHATASE_DUAL_dom"/>
</dbReference>
<dbReference type="GO" id="GO:0008579">
    <property type="term" value="F:JUN kinase phosphatase activity"/>
    <property type="evidence" value="ECO:0007669"/>
    <property type="project" value="TreeGrafter"/>
</dbReference>
<dbReference type="EMBL" id="CAJZBQ010000001">
    <property type="protein sequence ID" value="CAG9310041.1"/>
    <property type="molecule type" value="Genomic_DNA"/>
</dbReference>
<dbReference type="PROSITE" id="PS50054">
    <property type="entry name" value="TYR_PHOSPHATASE_DUAL"/>
    <property type="match status" value="1"/>
</dbReference>
<dbReference type="PANTHER" id="PTHR46377">
    <property type="entry name" value="DUAL SPECIFICITY PROTEIN PHOSPHATASE 19"/>
    <property type="match status" value="1"/>
</dbReference>
<proteinExistence type="predicted"/>
<dbReference type="AlphaFoldDB" id="A0AAU9I9C6"/>
<dbReference type="Gene3D" id="3.90.190.10">
    <property type="entry name" value="Protein tyrosine phosphatase superfamily"/>
    <property type="match status" value="1"/>
</dbReference>
<dbReference type="PANTHER" id="PTHR46377:SF1">
    <property type="entry name" value="DUAL SPECIFICITY PROTEIN PHOSPHATASE 19"/>
    <property type="match status" value="1"/>
</dbReference>
<evidence type="ECO:0000259" key="2">
    <source>
        <dbReference type="PROSITE" id="PS50056"/>
    </source>
</evidence>
<dbReference type="CDD" id="cd14498">
    <property type="entry name" value="DSP"/>
    <property type="match status" value="1"/>
</dbReference>
<dbReference type="InterPro" id="IPR029021">
    <property type="entry name" value="Prot-tyrosine_phosphatase-like"/>
</dbReference>
<protein>
    <recommendedName>
        <fullName evidence="5">Protein-tyrosine-phosphatase</fullName>
    </recommendedName>
</protein>
<dbReference type="GO" id="GO:0005737">
    <property type="term" value="C:cytoplasm"/>
    <property type="evidence" value="ECO:0007669"/>
    <property type="project" value="TreeGrafter"/>
</dbReference>
<gene>
    <name evidence="3" type="ORF">BSTOLATCC_MIC253</name>
</gene>
<dbReference type="PROSITE" id="PS50056">
    <property type="entry name" value="TYR_PHOSPHATASE_2"/>
    <property type="match status" value="1"/>
</dbReference>
<reference evidence="3" key="1">
    <citation type="submission" date="2021-09" db="EMBL/GenBank/DDBJ databases">
        <authorList>
            <consortium name="AG Swart"/>
            <person name="Singh M."/>
            <person name="Singh A."/>
            <person name="Seah K."/>
            <person name="Emmerich C."/>
        </authorList>
    </citation>
    <scope>NUCLEOTIDE SEQUENCE</scope>
    <source>
        <strain evidence="3">ATCC30299</strain>
    </source>
</reference>
<evidence type="ECO:0000259" key="1">
    <source>
        <dbReference type="PROSITE" id="PS50054"/>
    </source>
</evidence>
<organism evidence="3 4">
    <name type="scientific">Blepharisma stoltei</name>
    <dbReference type="NCBI Taxonomy" id="1481888"/>
    <lineage>
        <taxon>Eukaryota</taxon>
        <taxon>Sar</taxon>
        <taxon>Alveolata</taxon>
        <taxon>Ciliophora</taxon>
        <taxon>Postciliodesmatophora</taxon>
        <taxon>Heterotrichea</taxon>
        <taxon>Heterotrichida</taxon>
        <taxon>Blepharismidae</taxon>
        <taxon>Blepharisma</taxon>
    </lineage>
</organism>
<evidence type="ECO:0000313" key="3">
    <source>
        <dbReference type="EMBL" id="CAG9310041.1"/>
    </source>
</evidence>
<dbReference type="InterPro" id="IPR000387">
    <property type="entry name" value="Tyr_Pase_dom"/>
</dbReference>
<name>A0AAU9I9C6_9CILI</name>
<evidence type="ECO:0008006" key="5">
    <source>
        <dbReference type="Google" id="ProtNLM"/>
    </source>
</evidence>
<sequence>MICIDKIDDGIYLGNEAAASRLDLLKNNGISHIIVAGIELEPHFPIHFSYKKLEVLDRSEEKIDKYFEECNEFIDEAINSNNRVFIHCYQGVSRSCSIAAAYLISKKKFSPRLALDYIKSKHFECNPNKGFCEQLESYGKRINMKRAHQKNSTCCQVF</sequence>